<dbReference type="GO" id="GO:0004803">
    <property type="term" value="F:transposase activity"/>
    <property type="evidence" value="ECO:0007669"/>
    <property type="project" value="InterPro"/>
</dbReference>
<proteinExistence type="predicted"/>
<protein>
    <recommendedName>
        <fullName evidence="2">Transposase IS200-like domain-containing protein</fullName>
    </recommendedName>
</protein>
<dbReference type="GO" id="GO:0003677">
    <property type="term" value="F:DNA binding"/>
    <property type="evidence" value="ECO:0007669"/>
    <property type="project" value="InterPro"/>
</dbReference>
<dbReference type="GO" id="GO:0006313">
    <property type="term" value="P:DNA transposition"/>
    <property type="evidence" value="ECO:0007669"/>
    <property type="project" value="InterPro"/>
</dbReference>
<organism evidence="1">
    <name type="scientific">candidate division CPR1 bacterium ADurb.Bin160</name>
    <dbReference type="NCBI Taxonomy" id="1852826"/>
    <lineage>
        <taxon>Bacteria</taxon>
        <taxon>candidate division CPR1</taxon>
    </lineage>
</organism>
<dbReference type="AlphaFoldDB" id="A0A1V5ZQC6"/>
<reference evidence="1" key="1">
    <citation type="submission" date="2017-02" db="EMBL/GenBank/DDBJ databases">
        <title>Delving into the versatile metabolic prowess of the omnipresent phylum Bacteroidetes.</title>
        <authorList>
            <person name="Nobu M.K."/>
            <person name="Mei R."/>
            <person name="Narihiro T."/>
            <person name="Kuroda K."/>
            <person name="Liu W.-T."/>
        </authorList>
    </citation>
    <scope>NUCLEOTIDE SEQUENCE</scope>
    <source>
        <strain evidence="1">ADurb.Bin160</strain>
    </source>
</reference>
<sequence length="36" mass="4548">MILNKYGEIVEKQRLWLNKYENIKLYHYAIMPNHFH</sequence>
<evidence type="ECO:0000313" key="1">
    <source>
        <dbReference type="EMBL" id="OQB42433.1"/>
    </source>
</evidence>
<dbReference type="InterPro" id="IPR036515">
    <property type="entry name" value="Transposase_17_sf"/>
</dbReference>
<comment type="caution">
    <text evidence="1">The sequence shown here is derived from an EMBL/GenBank/DDBJ whole genome shotgun (WGS) entry which is preliminary data.</text>
</comment>
<accession>A0A1V5ZQC6</accession>
<evidence type="ECO:0008006" key="2">
    <source>
        <dbReference type="Google" id="ProtNLM"/>
    </source>
</evidence>
<dbReference type="Gene3D" id="3.30.70.1290">
    <property type="entry name" value="Transposase IS200-like"/>
    <property type="match status" value="1"/>
</dbReference>
<dbReference type="Proteomes" id="UP000485621">
    <property type="component" value="Unassembled WGS sequence"/>
</dbReference>
<dbReference type="EMBL" id="MWDB01000002">
    <property type="protein sequence ID" value="OQB42433.1"/>
    <property type="molecule type" value="Genomic_DNA"/>
</dbReference>
<name>A0A1V5ZQC6_9BACT</name>
<gene>
    <name evidence="1" type="ORF">BWY04_00131</name>
</gene>